<proteinExistence type="predicted"/>
<sequence>MNRSEQYERLAKILKEKNDVLSELEALTWVEVLWEDFETTLARAGEPYPGEAKSFQYVVQQIDAYGPQLHLFQTKNEKFKHLMSKRDIH</sequence>
<dbReference type="Proteomes" id="UP000254060">
    <property type="component" value="Unassembled WGS sequence"/>
</dbReference>
<dbReference type="InterPro" id="IPR026952">
    <property type="entry name" value="WVELL"/>
</dbReference>
<accession>A0A377FVX5</accession>
<dbReference type="STRING" id="1397694.GCA_000702585_02871"/>
<name>A0A377FVX5_9BACL</name>
<dbReference type="OrthoDB" id="2361637at2"/>
<evidence type="ECO:0000313" key="2">
    <source>
        <dbReference type="Proteomes" id="UP000254060"/>
    </source>
</evidence>
<evidence type="ECO:0008006" key="3">
    <source>
        <dbReference type="Google" id="ProtNLM"/>
    </source>
</evidence>
<gene>
    <name evidence="1" type="ORF">NCTC13163_02385</name>
</gene>
<reference evidence="1 2" key="1">
    <citation type="submission" date="2018-06" db="EMBL/GenBank/DDBJ databases">
        <authorList>
            <consortium name="Pathogen Informatics"/>
            <person name="Doyle S."/>
        </authorList>
    </citation>
    <scope>NUCLEOTIDE SEQUENCE [LARGE SCALE GENOMIC DNA]</scope>
    <source>
        <strain evidence="1 2">NCTC13163</strain>
    </source>
</reference>
<evidence type="ECO:0000313" key="1">
    <source>
        <dbReference type="EMBL" id="STO08990.1"/>
    </source>
</evidence>
<dbReference type="RefSeq" id="WP_024372390.1">
    <property type="nucleotide sequence ID" value="NZ_UGGP01000001.1"/>
</dbReference>
<dbReference type="Pfam" id="PF14043">
    <property type="entry name" value="WVELL"/>
    <property type="match status" value="1"/>
</dbReference>
<organism evidence="1 2">
    <name type="scientific">Exiguobacterium aurantiacum</name>
    <dbReference type="NCBI Taxonomy" id="33987"/>
    <lineage>
        <taxon>Bacteria</taxon>
        <taxon>Bacillati</taxon>
        <taxon>Bacillota</taxon>
        <taxon>Bacilli</taxon>
        <taxon>Bacillales</taxon>
        <taxon>Bacillales Family XII. Incertae Sedis</taxon>
        <taxon>Exiguobacterium</taxon>
    </lineage>
</organism>
<dbReference type="AlphaFoldDB" id="A0A377FVX5"/>
<dbReference type="EMBL" id="UGGP01000001">
    <property type="protein sequence ID" value="STO08990.1"/>
    <property type="molecule type" value="Genomic_DNA"/>
</dbReference>
<protein>
    <recommendedName>
        <fullName evidence="3">WVELL protein</fullName>
    </recommendedName>
</protein>